<dbReference type="Proteomes" id="UP000190460">
    <property type="component" value="Unassembled WGS sequence"/>
</dbReference>
<dbReference type="AlphaFoldDB" id="A0A1T4XGK0"/>
<name>A0A1T4XGK0_9GAMM</name>
<reference evidence="1 2" key="1">
    <citation type="submission" date="2017-02" db="EMBL/GenBank/DDBJ databases">
        <authorList>
            <person name="Peterson S.W."/>
        </authorList>
    </citation>
    <scope>NUCLEOTIDE SEQUENCE [LARGE SCALE GENOMIC DNA]</scope>
    <source>
        <strain evidence="1 2">ATCC 49788</strain>
    </source>
</reference>
<protein>
    <submittedName>
        <fullName evidence="1">Uncharacterized protein</fullName>
    </submittedName>
</protein>
<sequence>MITKIIALSGFYHAIAWSKPSQLAGLLYFSLCLLGGQTVVAADANKPALFSILDTRVSTETITASALNPTVGNNLILEVQLTESLDVPQQAIYWQISDAQGVPVQQVYGQVQALKLKEGHYHIQLSIGQFTLHKELAIQTDVVSRPYFKAELGQLAVMANHTANWTINSLSQTNIKFAVEATQYLEAWVPAGFYEVTPTYSGVARRQVVNVLAGHLSTVTIDIPVVQVSLIAVENNQPLFKPVAWTVFRLEQGGERQHIGNYYQHSQGITVPTGFYEVIATHDSTVRSRQFWVKENTINKIILAMD</sequence>
<keyword evidence="2" id="KW-1185">Reference proteome</keyword>
<evidence type="ECO:0000313" key="1">
    <source>
        <dbReference type="EMBL" id="SKA88537.1"/>
    </source>
</evidence>
<dbReference type="RefSeq" id="WP_078923407.1">
    <property type="nucleotide sequence ID" value="NZ_FUYB01000017.1"/>
</dbReference>
<organism evidence="1 2">
    <name type="scientific">Thiothrix eikelboomii</name>
    <dbReference type="NCBI Taxonomy" id="92487"/>
    <lineage>
        <taxon>Bacteria</taxon>
        <taxon>Pseudomonadati</taxon>
        <taxon>Pseudomonadota</taxon>
        <taxon>Gammaproteobacteria</taxon>
        <taxon>Thiotrichales</taxon>
        <taxon>Thiotrichaceae</taxon>
        <taxon>Thiothrix</taxon>
    </lineage>
</organism>
<accession>A0A1T4XGK0</accession>
<dbReference type="STRING" id="92487.SAMN02745130_02954"/>
<dbReference type="EMBL" id="FUYB01000017">
    <property type="protein sequence ID" value="SKA88537.1"/>
    <property type="molecule type" value="Genomic_DNA"/>
</dbReference>
<proteinExistence type="predicted"/>
<evidence type="ECO:0000313" key="2">
    <source>
        <dbReference type="Proteomes" id="UP000190460"/>
    </source>
</evidence>
<gene>
    <name evidence="1" type="ORF">SAMN02745130_02954</name>
</gene>
<dbReference type="OrthoDB" id="5624068at2"/>